<evidence type="ECO:0000256" key="2">
    <source>
        <dbReference type="PROSITE-ProRule" id="PRU00708"/>
    </source>
</evidence>
<protein>
    <recommendedName>
        <fullName evidence="5">Pentatricopeptide repeat domain-containing protein 1</fullName>
    </recommendedName>
</protein>
<dbReference type="GO" id="GO:0003723">
    <property type="term" value="F:RNA binding"/>
    <property type="evidence" value="ECO:0007669"/>
    <property type="project" value="InterPro"/>
</dbReference>
<feature type="repeat" description="PPR" evidence="2">
    <location>
        <begin position="231"/>
        <end position="265"/>
    </location>
</feature>
<evidence type="ECO:0000313" key="4">
    <source>
        <dbReference type="Proteomes" id="UP000298416"/>
    </source>
</evidence>
<dbReference type="Gene3D" id="1.25.40.10">
    <property type="entry name" value="Tetratricopeptide repeat domain"/>
    <property type="match status" value="2"/>
</dbReference>
<dbReference type="PANTHER" id="PTHR24015:SF739">
    <property type="entry name" value="OS03G0644200 PROTEIN"/>
    <property type="match status" value="1"/>
</dbReference>
<evidence type="ECO:0000256" key="1">
    <source>
        <dbReference type="ARBA" id="ARBA00022737"/>
    </source>
</evidence>
<accession>A0A8X8YRE8</accession>
<reference evidence="3" key="2">
    <citation type="submission" date="2020-08" db="EMBL/GenBank/DDBJ databases">
        <title>Plant Genome Project.</title>
        <authorList>
            <person name="Zhang R.-G."/>
        </authorList>
    </citation>
    <scope>NUCLEOTIDE SEQUENCE</scope>
    <source>
        <strain evidence="3">Huo1</strain>
        <tissue evidence="3">Leaf</tissue>
    </source>
</reference>
<evidence type="ECO:0008006" key="5">
    <source>
        <dbReference type="Google" id="ProtNLM"/>
    </source>
</evidence>
<dbReference type="InterPro" id="IPR002885">
    <property type="entry name" value="PPR_rpt"/>
</dbReference>
<reference evidence="3" key="1">
    <citation type="submission" date="2018-01" db="EMBL/GenBank/DDBJ databases">
        <authorList>
            <person name="Mao J.F."/>
        </authorList>
    </citation>
    <scope>NUCLEOTIDE SEQUENCE</scope>
    <source>
        <strain evidence="3">Huo1</strain>
        <tissue evidence="3">Leaf</tissue>
    </source>
</reference>
<dbReference type="Pfam" id="PF13041">
    <property type="entry name" value="PPR_2"/>
    <property type="match status" value="2"/>
</dbReference>
<keyword evidence="4" id="KW-1185">Reference proteome</keyword>
<dbReference type="EMBL" id="PNBA02000002">
    <property type="protein sequence ID" value="KAG6434836.1"/>
    <property type="molecule type" value="Genomic_DNA"/>
</dbReference>
<dbReference type="InterPro" id="IPR011990">
    <property type="entry name" value="TPR-like_helical_dom_sf"/>
</dbReference>
<dbReference type="PANTHER" id="PTHR24015">
    <property type="entry name" value="OS07G0578800 PROTEIN-RELATED"/>
    <property type="match status" value="1"/>
</dbReference>
<keyword evidence="1" id="KW-0677">Repeat</keyword>
<dbReference type="PROSITE" id="PS51375">
    <property type="entry name" value="PPR"/>
    <property type="match status" value="3"/>
</dbReference>
<name>A0A8X8YRE8_SALSN</name>
<dbReference type="FunFam" id="1.25.40.10:FF:000730">
    <property type="entry name" value="Pentatricopeptide repeat-containing protein, chloroplastic"/>
    <property type="match status" value="1"/>
</dbReference>
<dbReference type="Pfam" id="PF01535">
    <property type="entry name" value="PPR"/>
    <property type="match status" value="1"/>
</dbReference>
<comment type="caution">
    <text evidence="3">The sequence shown here is derived from an EMBL/GenBank/DDBJ whole genome shotgun (WGS) entry which is preliminary data.</text>
</comment>
<dbReference type="GO" id="GO:0009451">
    <property type="term" value="P:RNA modification"/>
    <property type="evidence" value="ECO:0007669"/>
    <property type="project" value="InterPro"/>
</dbReference>
<organism evidence="3">
    <name type="scientific">Salvia splendens</name>
    <name type="common">Scarlet sage</name>
    <dbReference type="NCBI Taxonomy" id="180675"/>
    <lineage>
        <taxon>Eukaryota</taxon>
        <taxon>Viridiplantae</taxon>
        <taxon>Streptophyta</taxon>
        <taxon>Embryophyta</taxon>
        <taxon>Tracheophyta</taxon>
        <taxon>Spermatophyta</taxon>
        <taxon>Magnoliopsida</taxon>
        <taxon>eudicotyledons</taxon>
        <taxon>Gunneridae</taxon>
        <taxon>Pentapetalae</taxon>
        <taxon>asterids</taxon>
        <taxon>lamiids</taxon>
        <taxon>Lamiales</taxon>
        <taxon>Lamiaceae</taxon>
        <taxon>Nepetoideae</taxon>
        <taxon>Mentheae</taxon>
        <taxon>Salviinae</taxon>
        <taxon>Salvia</taxon>
        <taxon>Salvia subgen. Calosphace</taxon>
        <taxon>core Calosphace</taxon>
    </lineage>
</organism>
<gene>
    <name evidence="3" type="ORF">SASPL_106480</name>
</gene>
<sequence>MFSSSSTITLPCVFLRQNQPTCTVDAHTLNIANGKRQYWKVKGCSSISSIGDLNFSISEDLDGDSNVKLDDTNPSNRHINSITIGRWVQSCSNVREVKKLHGVVSRRMRDPLAYVNNNLISMYARFGELVAARRRYGLGDEALRLFLEFVNSGLYGNAQTYVCVLNLCGRTFNYELGRQLHASAVKNQMLSEGLDLNEFTVCSEEKELRFGEQLHATVVKRAYDILMFMRNAITWNSIIAGYARNNLGDDAIRLFRIMKRLRVPTDNSTMVSILRACGLLKALSTGKEVHAQIFKNFEPSNIFIGSALVWLYCKCGDYASASKVLQNLPDKDVVSWTAMISGCTRLGHEHEALEYLQEMLGEGVEPNPFTYSSVLKACANLESVRQGELIHSSLTKTPSLSNVFVGSALVHMYSKCGHLSEAAQVFDSMP</sequence>
<proteinExistence type="predicted"/>
<feature type="repeat" description="PPR" evidence="2">
    <location>
        <begin position="402"/>
        <end position="430"/>
    </location>
</feature>
<dbReference type="Proteomes" id="UP000298416">
    <property type="component" value="Unassembled WGS sequence"/>
</dbReference>
<dbReference type="InterPro" id="IPR046960">
    <property type="entry name" value="PPR_At4g14850-like_plant"/>
</dbReference>
<dbReference type="NCBIfam" id="TIGR00756">
    <property type="entry name" value="PPR"/>
    <property type="match status" value="2"/>
</dbReference>
<dbReference type="AlphaFoldDB" id="A0A8X8YRE8"/>
<feature type="repeat" description="PPR" evidence="2">
    <location>
        <begin position="332"/>
        <end position="366"/>
    </location>
</feature>
<evidence type="ECO:0000313" key="3">
    <source>
        <dbReference type="EMBL" id="KAG6434836.1"/>
    </source>
</evidence>